<keyword evidence="1" id="KW-1133">Transmembrane helix</keyword>
<reference evidence="2" key="2">
    <citation type="submission" date="2025-09" db="UniProtKB">
        <authorList>
            <consortium name="Ensembl"/>
        </authorList>
    </citation>
    <scope>IDENTIFICATION</scope>
</reference>
<dbReference type="Proteomes" id="UP000261620">
    <property type="component" value="Unplaced"/>
</dbReference>
<proteinExistence type="predicted"/>
<evidence type="ECO:0008006" key="4">
    <source>
        <dbReference type="Google" id="ProtNLM"/>
    </source>
</evidence>
<dbReference type="Pfam" id="PF15033">
    <property type="entry name" value="Kinocilin"/>
    <property type="match status" value="1"/>
</dbReference>
<sequence>MNPISGGEYHGLRVGSALLSIVAGCIIIGVSRECDADAVGGIFLGAGGLGLLISIYPFIKAWLNINHFVPTFGESDLFIQLYKIRLNFFQMGVRFEISSRGMLSWCVNSNLSQGTSECTPRLPTQLLIRPQRRWEEKVCEHFCFLTMCGIRRFSVLSLLVHREPQLLFVDNKCDATPAR</sequence>
<organism evidence="2 3">
    <name type="scientific">Mola mola</name>
    <name type="common">Ocean sunfish</name>
    <name type="synonym">Tetraodon mola</name>
    <dbReference type="NCBI Taxonomy" id="94237"/>
    <lineage>
        <taxon>Eukaryota</taxon>
        <taxon>Metazoa</taxon>
        <taxon>Chordata</taxon>
        <taxon>Craniata</taxon>
        <taxon>Vertebrata</taxon>
        <taxon>Euteleostomi</taxon>
        <taxon>Actinopterygii</taxon>
        <taxon>Neopterygii</taxon>
        <taxon>Teleostei</taxon>
        <taxon>Neoteleostei</taxon>
        <taxon>Acanthomorphata</taxon>
        <taxon>Eupercaria</taxon>
        <taxon>Tetraodontiformes</taxon>
        <taxon>Molidae</taxon>
        <taxon>Mola</taxon>
    </lineage>
</organism>
<reference evidence="2" key="1">
    <citation type="submission" date="2025-08" db="UniProtKB">
        <authorList>
            <consortium name="Ensembl"/>
        </authorList>
    </citation>
    <scope>IDENTIFICATION</scope>
</reference>
<keyword evidence="3" id="KW-1185">Reference proteome</keyword>
<keyword evidence="1" id="KW-0472">Membrane</keyword>
<evidence type="ECO:0000313" key="3">
    <source>
        <dbReference type="Proteomes" id="UP000261620"/>
    </source>
</evidence>
<protein>
    <recommendedName>
        <fullName evidence="4">Kinocilin</fullName>
    </recommendedName>
</protein>
<accession>A0A3Q3X9C3</accession>
<dbReference type="AlphaFoldDB" id="A0A3Q3X9C3"/>
<dbReference type="PANTHER" id="PTHR38497:SF1">
    <property type="entry name" value="KINOCILIN"/>
    <property type="match status" value="1"/>
</dbReference>
<name>A0A3Q3X9C3_MOLML</name>
<evidence type="ECO:0000313" key="2">
    <source>
        <dbReference type="Ensembl" id="ENSMMOP00000024865.1"/>
    </source>
</evidence>
<dbReference type="PANTHER" id="PTHR38497">
    <property type="entry name" value="KINOCILIN"/>
    <property type="match status" value="1"/>
</dbReference>
<evidence type="ECO:0000256" key="1">
    <source>
        <dbReference type="SAM" id="Phobius"/>
    </source>
</evidence>
<feature type="transmembrane region" description="Helical" evidence="1">
    <location>
        <begin position="38"/>
        <end position="59"/>
    </location>
</feature>
<feature type="transmembrane region" description="Helical" evidence="1">
    <location>
        <begin position="12"/>
        <end position="32"/>
    </location>
</feature>
<keyword evidence="1" id="KW-0812">Transmembrane</keyword>
<dbReference type="InterPro" id="IPR027837">
    <property type="entry name" value="Kinocilin"/>
</dbReference>
<dbReference type="Ensembl" id="ENSMMOT00000025282.1">
    <property type="protein sequence ID" value="ENSMMOP00000024865.1"/>
    <property type="gene ID" value="ENSMMOG00000018892.1"/>
</dbReference>